<sequence>MPIAETSLFTMGFAGKSAEEFFHLLRQAGVRRVIDVRLNNVSQLAGFTKKRDLEFFLREIAAIEYMHRPDLAPSKEILDDYKKKRIDWPEYEERFQDLLRERRPEDSGTPAQFDHACLLCSEAEPAKCHRRLLAEHLSRCWDDVTIRHL</sequence>
<name>A0A0F9XL01_9ZZZZ</name>
<reference evidence="1" key="1">
    <citation type="journal article" date="2015" name="Nature">
        <title>Complex archaea that bridge the gap between prokaryotes and eukaryotes.</title>
        <authorList>
            <person name="Spang A."/>
            <person name="Saw J.H."/>
            <person name="Jorgensen S.L."/>
            <person name="Zaremba-Niedzwiedzka K."/>
            <person name="Martijn J."/>
            <person name="Lind A.E."/>
            <person name="van Eijk R."/>
            <person name="Schleper C."/>
            <person name="Guy L."/>
            <person name="Ettema T.J."/>
        </authorList>
    </citation>
    <scope>NUCLEOTIDE SEQUENCE</scope>
</reference>
<dbReference type="Pfam" id="PF04343">
    <property type="entry name" value="DUF488"/>
    <property type="match status" value="1"/>
</dbReference>
<dbReference type="PANTHER" id="PTHR39337">
    <property type="entry name" value="BLR5642 PROTEIN"/>
    <property type="match status" value="1"/>
</dbReference>
<dbReference type="EMBL" id="LAZR01000092">
    <property type="protein sequence ID" value="KKN92778.1"/>
    <property type="molecule type" value="Genomic_DNA"/>
</dbReference>
<dbReference type="PANTHER" id="PTHR39337:SF1">
    <property type="entry name" value="BLR5642 PROTEIN"/>
    <property type="match status" value="1"/>
</dbReference>
<accession>A0A0F9XL01</accession>
<proteinExistence type="predicted"/>
<organism evidence="1">
    <name type="scientific">marine sediment metagenome</name>
    <dbReference type="NCBI Taxonomy" id="412755"/>
    <lineage>
        <taxon>unclassified sequences</taxon>
        <taxon>metagenomes</taxon>
        <taxon>ecological metagenomes</taxon>
    </lineage>
</organism>
<evidence type="ECO:0008006" key="2">
    <source>
        <dbReference type="Google" id="ProtNLM"/>
    </source>
</evidence>
<dbReference type="InterPro" id="IPR007438">
    <property type="entry name" value="DUF488"/>
</dbReference>
<gene>
    <name evidence="1" type="ORF">LCGC14_0205210</name>
</gene>
<comment type="caution">
    <text evidence="1">The sequence shown here is derived from an EMBL/GenBank/DDBJ whole genome shotgun (WGS) entry which is preliminary data.</text>
</comment>
<protein>
    <recommendedName>
        <fullName evidence="2">DUF488 domain-containing protein</fullName>
    </recommendedName>
</protein>
<dbReference type="AlphaFoldDB" id="A0A0F9XL01"/>
<evidence type="ECO:0000313" key="1">
    <source>
        <dbReference type="EMBL" id="KKN92778.1"/>
    </source>
</evidence>